<dbReference type="Proteomes" id="UP000320244">
    <property type="component" value="Unassembled WGS sequence"/>
</dbReference>
<keyword evidence="1" id="KW-1133">Transmembrane helix</keyword>
<dbReference type="EMBL" id="VCQV01000034">
    <property type="protein sequence ID" value="TWP33881.1"/>
    <property type="molecule type" value="Genomic_DNA"/>
</dbReference>
<evidence type="ECO:0000313" key="2">
    <source>
        <dbReference type="EMBL" id="TWP33881.1"/>
    </source>
</evidence>
<dbReference type="AlphaFoldDB" id="A0A563DV92"/>
<proteinExistence type="predicted"/>
<keyword evidence="3" id="KW-1185">Reference proteome</keyword>
<evidence type="ECO:0000313" key="3">
    <source>
        <dbReference type="Proteomes" id="UP000320244"/>
    </source>
</evidence>
<organism evidence="2 3">
    <name type="scientific">Leekyejoonella antrihumi</name>
    <dbReference type="NCBI Taxonomy" id="1660198"/>
    <lineage>
        <taxon>Bacteria</taxon>
        <taxon>Bacillati</taxon>
        <taxon>Actinomycetota</taxon>
        <taxon>Actinomycetes</taxon>
        <taxon>Micrococcales</taxon>
        <taxon>Dermacoccaceae</taxon>
        <taxon>Leekyejoonella</taxon>
    </lineage>
</organism>
<comment type="caution">
    <text evidence="2">The sequence shown here is derived from an EMBL/GenBank/DDBJ whole genome shotgun (WGS) entry which is preliminary data.</text>
</comment>
<feature type="transmembrane region" description="Helical" evidence="1">
    <location>
        <begin position="78"/>
        <end position="98"/>
    </location>
</feature>
<keyword evidence="1" id="KW-0472">Membrane</keyword>
<keyword evidence="1" id="KW-0812">Transmembrane</keyword>
<gene>
    <name evidence="2" type="ORF">FGL98_19400</name>
</gene>
<name>A0A563DV92_9MICO</name>
<reference evidence="2 3" key="2">
    <citation type="submission" date="2019-08" db="EMBL/GenBank/DDBJ databases">
        <title>Jejuicoccus antrihumi gen. nov., sp. nov., a new member of the family Dermacoccaceae isolated from a cave.</title>
        <authorList>
            <person name="Schumann P."/>
            <person name="Kim I.S."/>
        </authorList>
    </citation>
    <scope>NUCLEOTIDE SEQUENCE [LARGE SCALE GENOMIC DNA]</scope>
    <source>
        <strain evidence="2 3">C5-26</strain>
    </source>
</reference>
<feature type="transmembrane region" description="Helical" evidence="1">
    <location>
        <begin position="49"/>
        <end position="71"/>
    </location>
</feature>
<accession>A0A563DV92</accession>
<protein>
    <submittedName>
        <fullName evidence="2">Uncharacterized protein</fullName>
    </submittedName>
</protein>
<evidence type="ECO:0000256" key="1">
    <source>
        <dbReference type="SAM" id="Phobius"/>
    </source>
</evidence>
<sequence>MSRKPLAPESSICPIDRKQCSQPEPARAGRTGVQPALAALDHASEGYPMLVLLIVLFIVGLTLGSVLLLIGLRRARRVPIWAVAAVVFVVCGSTGGVVAGGLGILAALAAFVPVALVVGRPFEGGPGAWTSRITNRTRVGRRSSTPE</sequence>
<reference evidence="2 3" key="1">
    <citation type="submission" date="2019-05" db="EMBL/GenBank/DDBJ databases">
        <authorList>
            <person name="Lee S.D."/>
        </authorList>
    </citation>
    <scope>NUCLEOTIDE SEQUENCE [LARGE SCALE GENOMIC DNA]</scope>
    <source>
        <strain evidence="2 3">C5-26</strain>
    </source>
</reference>